<dbReference type="EMBL" id="JAUHHC010000003">
    <property type="protein sequence ID" value="MDN3920782.1"/>
    <property type="molecule type" value="Genomic_DNA"/>
</dbReference>
<protein>
    <submittedName>
        <fullName evidence="19">TonB-dependent receptor</fullName>
    </submittedName>
</protein>
<keyword evidence="11 14" id="KW-0472">Membrane</keyword>
<keyword evidence="19" id="KW-0238">DNA-binding</keyword>
<keyword evidence="7 16" id="KW-0732">Signal</keyword>
<dbReference type="InterPro" id="IPR000531">
    <property type="entry name" value="Beta-barrel_TonB"/>
</dbReference>
<evidence type="ECO:0000256" key="14">
    <source>
        <dbReference type="PROSITE-ProRule" id="PRU01360"/>
    </source>
</evidence>
<dbReference type="Pfam" id="PF07715">
    <property type="entry name" value="Plug"/>
    <property type="match status" value="1"/>
</dbReference>
<evidence type="ECO:0000256" key="3">
    <source>
        <dbReference type="ARBA" id="ARBA00022448"/>
    </source>
</evidence>
<keyword evidence="5" id="KW-0410">Iron transport</keyword>
<evidence type="ECO:0000256" key="7">
    <source>
        <dbReference type="ARBA" id="ARBA00022729"/>
    </source>
</evidence>
<evidence type="ECO:0000256" key="5">
    <source>
        <dbReference type="ARBA" id="ARBA00022496"/>
    </source>
</evidence>
<dbReference type="PANTHER" id="PTHR32552">
    <property type="entry name" value="FERRICHROME IRON RECEPTOR-RELATED"/>
    <property type="match status" value="1"/>
</dbReference>
<organism evidence="19 20">
    <name type="scientific">Roseateles violae</name>
    <dbReference type="NCBI Taxonomy" id="3058042"/>
    <lineage>
        <taxon>Bacteria</taxon>
        <taxon>Pseudomonadati</taxon>
        <taxon>Pseudomonadota</taxon>
        <taxon>Betaproteobacteria</taxon>
        <taxon>Burkholderiales</taxon>
        <taxon>Sphaerotilaceae</taxon>
        <taxon>Roseateles</taxon>
    </lineage>
</organism>
<feature type="domain" description="TonB-dependent receptor plug" evidence="18">
    <location>
        <begin position="62"/>
        <end position="172"/>
    </location>
</feature>
<evidence type="ECO:0000256" key="10">
    <source>
        <dbReference type="ARBA" id="ARBA00023077"/>
    </source>
</evidence>
<dbReference type="Proteomes" id="UP001228044">
    <property type="component" value="Unassembled WGS sequence"/>
</dbReference>
<reference evidence="19 20" key="1">
    <citation type="submission" date="2023-06" db="EMBL/GenBank/DDBJ databases">
        <title>Pelomonas sp. PFR6 16S ribosomal RNA gene Genome sequencing and assembly.</title>
        <authorList>
            <person name="Woo H."/>
        </authorList>
    </citation>
    <scope>NUCLEOTIDE SEQUENCE [LARGE SCALE GENOMIC DNA]</scope>
    <source>
        <strain evidence="19 20">PFR6</strain>
    </source>
</reference>
<evidence type="ECO:0000256" key="4">
    <source>
        <dbReference type="ARBA" id="ARBA00022452"/>
    </source>
</evidence>
<sequence>MPACQRPTRPPCCPLRLAAALSALLGAWPAAAQQQEQQQAGAAPTVLAPVVITATRTEAQAFDVPAAISRIGAAEVREGHALINISESLALVPGLLARDRQNYAQDVQIAVRGFGARSSFGIRGVRLYVDGIPATLPDGQGQISNVELGAVGRIEVLRGPFSALYGNSSGGVIQVFSEEGTPPPSLGITALAGSDGTWRLGGQASGAQGPGFAYNLSASRFHTDGYRDHSAAERSLGNAKLTLRSDADTRLTVLANSLALPEAQDPLGLSRAQAEANPRGVDPSAISFNTRKSVNQTQLGLVFERRLDAANVLQATGYGGHRGTEQFQAIPVAAQVSPLSPGGVIDLSRDYKGLDLRWTWKSRLLDGPFSLVGGLAYDQLEEHRRGYQNFVGTTLGVRGALRRDERNDVDNFDQYLQAQWQIAPQWSLSAGLRHSQIDFRSRDAYIVGTNPDDSGSADYSATLPVLGLMYALSSEVHLYATAGRGFETPTLNELAYRSGGATGMNFGLQASRSGSVEAGVKTQWAGWGEASLALFRTDTENEIVTQTNTGGRSTFQNAGATRRSGLELAWAASYWQHLRLQLAATALKAEYREAFQTCTASPCATPNVTVAAGNSLPGIARGSLFAGLGWAPPLGWRGGLELRALSKVYVNDANSDAAAGYAAVAAQLGYAAQLGAWELNAFVRGDNLFDRRYIGSVIVNEGNSRFFEPAPGRSWIASASATLRF</sequence>
<name>A0ABT8DRH0_9BURK</name>
<evidence type="ECO:0000256" key="9">
    <source>
        <dbReference type="ARBA" id="ARBA00023065"/>
    </source>
</evidence>
<dbReference type="RefSeq" id="WP_290359106.1">
    <property type="nucleotide sequence ID" value="NZ_JAUHHC010000003.1"/>
</dbReference>
<comment type="caution">
    <text evidence="19">The sequence shown here is derived from an EMBL/GenBank/DDBJ whole genome shotgun (WGS) entry which is preliminary data.</text>
</comment>
<evidence type="ECO:0000256" key="16">
    <source>
        <dbReference type="SAM" id="SignalP"/>
    </source>
</evidence>
<evidence type="ECO:0000256" key="12">
    <source>
        <dbReference type="ARBA" id="ARBA00023170"/>
    </source>
</evidence>
<evidence type="ECO:0000259" key="17">
    <source>
        <dbReference type="Pfam" id="PF00593"/>
    </source>
</evidence>
<keyword evidence="3 14" id="KW-0813">Transport</keyword>
<dbReference type="SUPFAM" id="SSF56935">
    <property type="entry name" value="Porins"/>
    <property type="match status" value="1"/>
</dbReference>
<evidence type="ECO:0000256" key="8">
    <source>
        <dbReference type="ARBA" id="ARBA00023004"/>
    </source>
</evidence>
<evidence type="ECO:0000256" key="13">
    <source>
        <dbReference type="ARBA" id="ARBA00023237"/>
    </source>
</evidence>
<keyword evidence="13 14" id="KW-0998">Cell outer membrane</keyword>
<evidence type="ECO:0000313" key="20">
    <source>
        <dbReference type="Proteomes" id="UP001228044"/>
    </source>
</evidence>
<comment type="similarity">
    <text evidence="2 14 15">Belongs to the TonB-dependent receptor family.</text>
</comment>
<gene>
    <name evidence="19" type="ORF">QWJ38_10875</name>
</gene>
<keyword evidence="12 19" id="KW-0675">Receptor</keyword>
<proteinExistence type="inferred from homology"/>
<dbReference type="InterPro" id="IPR037066">
    <property type="entry name" value="Plug_dom_sf"/>
</dbReference>
<dbReference type="Gene3D" id="2.170.130.10">
    <property type="entry name" value="TonB-dependent receptor, plug domain"/>
    <property type="match status" value="1"/>
</dbReference>
<evidence type="ECO:0000256" key="15">
    <source>
        <dbReference type="RuleBase" id="RU003357"/>
    </source>
</evidence>
<feature type="chain" id="PRO_5046272905" evidence="16">
    <location>
        <begin position="33"/>
        <end position="725"/>
    </location>
</feature>
<evidence type="ECO:0000256" key="6">
    <source>
        <dbReference type="ARBA" id="ARBA00022692"/>
    </source>
</evidence>
<feature type="domain" description="TonB-dependent receptor-like beta-barrel" evidence="17">
    <location>
        <begin position="281"/>
        <end position="687"/>
    </location>
</feature>
<dbReference type="Gene3D" id="2.40.170.20">
    <property type="entry name" value="TonB-dependent receptor, beta-barrel domain"/>
    <property type="match status" value="1"/>
</dbReference>
<dbReference type="InterPro" id="IPR036942">
    <property type="entry name" value="Beta-barrel_TonB_sf"/>
</dbReference>
<feature type="signal peptide" evidence="16">
    <location>
        <begin position="1"/>
        <end position="32"/>
    </location>
</feature>
<keyword evidence="9" id="KW-0406">Ion transport</keyword>
<keyword evidence="10 15" id="KW-0798">TonB box</keyword>
<evidence type="ECO:0000259" key="18">
    <source>
        <dbReference type="Pfam" id="PF07715"/>
    </source>
</evidence>
<evidence type="ECO:0000256" key="11">
    <source>
        <dbReference type="ARBA" id="ARBA00023136"/>
    </source>
</evidence>
<dbReference type="InterPro" id="IPR012910">
    <property type="entry name" value="Plug_dom"/>
</dbReference>
<evidence type="ECO:0000313" key="19">
    <source>
        <dbReference type="EMBL" id="MDN3920782.1"/>
    </source>
</evidence>
<keyword evidence="20" id="KW-1185">Reference proteome</keyword>
<keyword evidence="8" id="KW-0408">Iron</keyword>
<evidence type="ECO:0000256" key="1">
    <source>
        <dbReference type="ARBA" id="ARBA00004571"/>
    </source>
</evidence>
<dbReference type="PROSITE" id="PS52016">
    <property type="entry name" value="TONB_DEPENDENT_REC_3"/>
    <property type="match status" value="1"/>
</dbReference>
<dbReference type="PANTHER" id="PTHR32552:SF68">
    <property type="entry name" value="FERRICHROME OUTER MEMBRANE TRANSPORTER_PHAGE RECEPTOR"/>
    <property type="match status" value="1"/>
</dbReference>
<keyword evidence="4 14" id="KW-1134">Transmembrane beta strand</keyword>
<evidence type="ECO:0000256" key="2">
    <source>
        <dbReference type="ARBA" id="ARBA00009810"/>
    </source>
</evidence>
<dbReference type="Pfam" id="PF00593">
    <property type="entry name" value="TonB_dep_Rec_b-barrel"/>
    <property type="match status" value="1"/>
</dbReference>
<dbReference type="CDD" id="cd01347">
    <property type="entry name" value="ligand_gated_channel"/>
    <property type="match status" value="1"/>
</dbReference>
<comment type="subcellular location">
    <subcellularLocation>
        <location evidence="1 14">Cell outer membrane</location>
        <topology evidence="1 14">Multi-pass membrane protein</topology>
    </subcellularLocation>
</comment>
<accession>A0ABT8DRH0</accession>
<dbReference type="InterPro" id="IPR039426">
    <property type="entry name" value="TonB-dep_rcpt-like"/>
</dbReference>
<keyword evidence="6 14" id="KW-0812">Transmembrane</keyword>
<dbReference type="GO" id="GO:0003677">
    <property type="term" value="F:DNA binding"/>
    <property type="evidence" value="ECO:0007669"/>
    <property type="project" value="UniProtKB-KW"/>
</dbReference>